<dbReference type="OrthoDB" id="9811743at2"/>
<dbReference type="PANTHER" id="PTHR43725:SF53">
    <property type="entry name" value="UDP-ARABINOSE 4-EPIMERASE 1"/>
    <property type="match status" value="1"/>
</dbReference>
<keyword evidence="13" id="KW-1185">Reference proteome</keyword>
<dbReference type="Gene3D" id="3.90.25.10">
    <property type="entry name" value="UDP-galactose 4-epimerase, domain 1"/>
    <property type="match status" value="1"/>
</dbReference>
<dbReference type="EC" id="5.1.3.2" evidence="4 10"/>
<proteinExistence type="inferred from homology"/>
<dbReference type="InterPro" id="IPR016040">
    <property type="entry name" value="NAD(P)-bd_dom"/>
</dbReference>
<dbReference type="PANTHER" id="PTHR43725">
    <property type="entry name" value="UDP-GLUCOSE 4-EPIMERASE"/>
    <property type="match status" value="1"/>
</dbReference>
<evidence type="ECO:0000256" key="2">
    <source>
        <dbReference type="ARBA" id="ARBA00001911"/>
    </source>
</evidence>
<reference evidence="13" key="1">
    <citation type="submission" date="2019-11" db="EMBL/GenBank/DDBJ databases">
        <title>Genome sequence of Heliorestis convoluta strain HH, an alkaliphilic and minimalistic phototrophic bacterium from a soda lake in Egypt.</title>
        <authorList>
            <person name="Dewey E.D."/>
            <person name="Stokes L.M."/>
            <person name="Burchell B.M."/>
            <person name="Shaffer K.N."/>
            <person name="Huntington A.M."/>
            <person name="Baker J.M."/>
            <person name="Nadendla S."/>
            <person name="Giglio M.G."/>
            <person name="Touchman J.W."/>
            <person name="Blankenship R.E."/>
            <person name="Madigan M.T."/>
            <person name="Sattley W.M."/>
        </authorList>
    </citation>
    <scope>NUCLEOTIDE SEQUENCE [LARGE SCALE GENOMIC DNA]</scope>
    <source>
        <strain evidence="13">HH</strain>
    </source>
</reference>
<dbReference type="KEGG" id="hcv:FTV88_0462"/>
<keyword evidence="7" id="KW-0299">Galactose metabolism</keyword>
<comment type="similarity">
    <text evidence="3 10">Belongs to the NAD(P)-dependent epimerase/dehydratase family.</text>
</comment>
<keyword evidence="6 10" id="KW-0520">NAD</keyword>
<evidence type="ECO:0000256" key="10">
    <source>
        <dbReference type="RuleBase" id="RU366046"/>
    </source>
</evidence>
<evidence type="ECO:0000256" key="6">
    <source>
        <dbReference type="ARBA" id="ARBA00023027"/>
    </source>
</evidence>
<dbReference type="Gene3D" id="3.40.50.720">
    <property type="entry name" value="NAD(P)-binding Rossmann-like Domain"/>
    <property type="match status" value="1"/>
</dbReference>
<dbReference type="UniPathway" id="UPA00214"/>
<comment type="catalytic activity">
    <reaction evidence="1 10">
        <text>UDP-alpha-D-glucose = UDP-alpha-D-galactose</text>
        <dbReference type="Rhea" id="RHEA:22168"/>
        <dbReference type="ChEBI" id="CHEBI:58885"/>
        <dbReference type="ChEBI" id="CHEBI:66914"/>
        <dbReference type="EC" id="5.1.3.2"/>
    </reaction>
</comment>
<evidence type="ECO:0000256" key="9">
    <source>
        <dbReference type="ARBA" id="ARBA00023277"/>
    </source>
</evidence>
<gene>
    <name evidence="12" type="primary">galE</name>
    <name evidence="12" type="ORF">FTV88_0462</name>
</gene>
<dbReference type="InterPro" id="IPR036291">
    <property type="entry name" value="NAD(P)-bd_dom_sf"/>
</dbReference>
<dbReference type="NCBIfam" id="TIGR01179">
    <property type="entry name" value="galE"/>
    <property type="match status" value="1"/>
</dbReference>
<evidence type="ECO:0000313" key="13">
    <source>
        <dbReference type="Proteomes" id="UP000366051"/>
    </source>
</evidence>
<comment type="cofactor">
    <cofactor evidence="2 10">
        <name>NAD(+)</name>
        <dbReference type="ChEBI" id="CHEBI:57540"/>
    </cofactor>
</comment>
<comment type="subunit">
    <text evidence="10">Homodimer.</text>
</comment>
<evidence type="ECO:0000256" key="1">
    <source>
        <dbReference type="ARBA" id="ARBA00000083"/>
    </source>
</evidence>
<keyword evidence="8 10" id="KW-0413">Isomerase</keyword>
<organism evidence="12 13">
    <name type="scientific">Heliorestis convoluta</name>
    <dbReference type="NCBI Taxonomy" id="356322"/>
    <lineage>
        <taxon>Bacteria</taxon>
        <taxon>Bacillati</taxon>
        <taxon>Bacillota</taxon>
        <taxon>Clostridia</taxon>
        <taxon>Eubacteriales</taxon>
        <taxon>Heliobacteriaceae</taxon>
        <taxon>Heliorestis</taxon>
    </lineage>
</organism>
<keyword evidence="9 10" id="KW-0119">Carbohydrate metabolism</keyword>
<evidence type="ECO:0000256" key="3">
    <source>
        <dbReference type="ARBA" id="ARBA00007637"/>
    </source>
</evidence>
<dbReference type="GO" id="GO:0003978">
    <property type="term" value="F:UDP-glucose 4-epimerase activity"/>
    <property type="evidence" value="ECO:0007669"/>
    <property type="project" value="UniProtKB-UniRule"/>
</dbReference>
<evidence type="ECO:0000313" key="12">
    <source>
        <dbReference type="EMBL" id="QGG46641.1"/>
    </source>
</evidence>
<dbReference type="CDD" id="cd05247">
    <property type="entry name" value="UDP_G4E_1_SDR_e"/>
    <property type="match status" value="1"/>
</dbReference>
<dbReference type="Proteomes" id="UP000366051">
    <property type="component" value="Chromosome"/>
</dbReference>
<evidence type="ECO:0000259" key="11">
    <source>
        <dbReference type="Pfam" id="PF16363"/>
    </source>
</evidence>
<dbReference type="GO" id="GO:0033499">
    <property type="term" value="P:galactose catabolic process via UDP-galactose, Leloir pathway"/>
    <property type="evidence" value="ECO:0007669"/>
    <property type="project" value="TreeGrafter"/>
</dbReference>
<dbReference type="AlphaFoldDB" id="A0A5Q2MXR1"/>
<evidence type="ECO:0000256" key="5">
    <source>
        <dbReference type="ARBA" id="ARBA00018569"/>
    </source>
</evidence>
<accession>A0A5Q2MXR1</accession>
<feature type="domain" description="NAD(P)-binding" evidence="11">
    <location>
        <begin position="4"/>
        <end position="319"/>
    </location>
</feature>
<sequence length="331" mass="36354">MTTLITGGAGYIGSHTALALRDAGQDVVILDDISTGFHQLLPSGVPFIEGDIGDSTLLQEVFQSYGINSVMHFAARSLVGESMQEPGTYFLANTAKTATLLQTMAQVGVKYFILSSTAAVYGEPRALPIDENHPLQPTNPYGLSKKLIEDMLPWFEKAQGLQWISLRYFNAAGADSQGRSGEMHDPETHLIPNILKVALGEKEALQIFGNDYPTPDGTCIRDYVHVTDLAKAHMQALEYLRASEKSGFSRNDICSGPMNLGSSSGYSVLEVIETARRVTQHPIPLQWSPRRPGDPAVLVASNEKAKEVLQWQPEHNNLETIIETAWRFARK</sequence>
<dbReference type="Pfam" id="PF16363">
    <property type="entry name" value="GDP_Man_Dehyd"/>
    <property type="match status" value="1"/>
</dbReference>
<evidence type="ECO:0000256" key="7">
    <source>
        <dbReference type="ARBA" id="ARBA00023144"/>
    </source>
</evidence>
<dbReference type="SUPFAM" id="SSF51735">
    <property type="entry name" value="NAD(P)-binding Rossmann-fold domains"/>
    <property type="match status" value="1"/>
</dbReference>
<protein>
    <recommendedName>
        <fullName evidence="5 10">UDP-glucose 4-epimerase</fullName>
        <ecNumber evidence="4 10">5.1.3.2</ecNumber>
    </recommendedName>
</protein>
<name>A0A5Q2MXR1_9FIRM</name>
<evidence type="ECO:0000256" key="4">
    <source>
        <dbReference type="ARBA" id="ARBA00013189"/>
    </source>
</evidence>
<dbReference type="RefSeq" id="WP_153724172.1">
    <property type="nucleotide sequence ID" value="NZ_CP045875.1"/>
</dbReference>
<comment type="pathway">
    <text evidence="10">Carbohydrate metabolism; galactose metabolism.</text>
</comment>
<evidence type="ECO:0000256" key="8">
    <source>
        <dbReference type="ARBA" id="ARBA00023235"/>
    </source>
</evidence>
<dbReference type="InterPro" id="IPR005886">
    <property type="entry name" value="UDP_G4E"/>
</dbReference>
<dbReference type="EMBL" id="CP045875">
    <property type="protein sequence ID" value="QGG46641.1"/>
    <property type="molecule type" value="Genomic_DNA"/>
</dbReference>